<organism evidence="2 3">
    <name type="scientific">Petrolisthes cinctipes</name>
    <name type="common">Flat porcelain crab</name>
    <dbReference type="NCBI Taxonomy" id="88211"/>
    <lineage>
        <taxon>Eukaryota</taxon>
        <taxon>Metazoa</taxon>
        <taxon>Ecdysozoa</taxon>
        <taxon>Arthropoda</taxon>
        <taxon>Crustacea</taxon>
        <taxon>Multicrustacea</taxon>
        <taxon>Malacostraca</taxon>
        <taxon>Eumalacostraca</taxon>
        <taxon>Eucarida</taxon>
        <taxon>Decapoda</taxon>
        <taxon>Pleocyemata</taxon>
        <taxon>Anomura</taxon>
        <taxon>Galatheoidea</taxon>
        <taxon>Porcellanidae</taxon>
        <taxon>Petrolisthes</taxon>
    </lineage>
</organism>
<proteinExistence type="predicted"/>
<feature type="compositionally biased region" description="Gly residues" evidence="1">
    <location>
        <begin position="22"/>
        <end position="33"/>
    </location>
</feature>
<dbReference type="AlphaFoldDB" id="A0AAE1EI99"/>
<keyword evidence="3" id="KW-1185">Reference proteome</keyword>
<feature type="compositionally biased region" description="Gly residues" evidence="1">
    <location>
        <begin position="50"/>
        <end position="65"/>
    </location>
</feature>
<name>A0AAE1EI99_PETCI</name>
<evidence type="ECO:0000313" key="2">
    <source>
        <dbReference type="EMBL" id="KAK3853229.1"/>
    </source>
</evidence>
<feature type="region of interest" description="Disordered" evidence="1">
    <location>
        <begin position="1"/>
        <end position="82"/>
    </location>
</feature>
<evidence type="ECO:0000313" key="3">
    <source>
        <dbReference type="Proteomes" id="UP001286313"/>
    </source>
</evidence>
<comment type="caution">
    <text evidence="2">The sequence shown here is derived from an EMBL/GenBank/DDBJ whole genome shotgun (WGS) entry which is preliminary data.</text>
</comment>
<reference evidence="2" key="1">
    <citation type="submission" date="2023-10" db="EMBL/GenBank/DDBJ databases">
        <title>Genome assemblies of two species of porcelain crab, Petrolisthes cinctipes and Petrolisthes manimaculis (Anomura: Porcellanidae).</title>
        <authorList>
            <person name="Angst P."/>
        </authorList>
    </citation>
    <scope>NUCLEOTIDE SEQUENCE</scope>
    <source>
        <strain evidence="2">PB745_01</strain>
        <tissue evidence="2">Gill</tissue>
    </source>
</reference>
<dbReference type="EMBL" id="JAWQEG010007039">
    <property type="protein sequence ID" value="KAK3853229.1"/>
    <property type="molecule type" value="Genomic_DNA"/>
</dbReference>
<gene>
    <name evidence="2" type="ORF">Pcinc_040217</name>
</gene>
<dbReference type="Proteomes" id="UP001286313">
    <property type="component" value="Unassembled WGS sequence"/>
</dbReference>
<evidence type="ECO:0000256" key="1">
    <source>
        <dbReference type="SAM" id="MobiDB-lite"/>
    </source>
</evidence>
<accession>A0AAE1EI99</accession>
<feature type="compositionally biased region" description="Basic residues" evidence="1">
    <location>
        <begin position="34"/>
        <end position="49"/>
    </location>
</feature>
<protein>
    <submittedName>
        <fullName evidence="2">Uncharacterized protein</fullName>
    </submittedName>
</protein>
<sequence length="117" mass="12462">MVSCGEKLKVREEGGCQSAEGKAGGGRGGATKGRGGHHSGRKGGGRRGKGSGGWRGRGGKEGGAWPGRSKKKRWMEQEKKDEDRRYIQLGRSSLGVGVRVEEGEVGLAGKEKKKWEL</sequence>
<feature type="compositionally biased region" description="Basic and acidic residues" evidence="1">
    <location>
        <begin position="1"/>
        <end position="14"/>
    </location>
</feature>